<dbReference type="Pfam" id="PF04536">
    <property type="entry name" value="TPM_phosphatase"/>
    <property type="match status" value="1"/>
</dbReference>
<keyword evidence="2" id="KW-0812">Transmembrane</keyword>
<evidence type="ECO:0000256" key="1">
    <source>
        <dbReference type="SAM" id="MobiDB-lite"/>
    </source>
</evidence>
<feature type="region of interest" description="Disordered" evidence="1">
    <location>
        <begin position="498"/>
        <end position="548"/>
    </location>
</feature>
<accession>A0A2J0Q751</accession>
<name>A0A2J0Q751_9BACT</name>
<keyword evidence="2" id="KW-0472">Membrane</keyword>
<protein>
    <recommendedName>
        <fullName evidence="3">TPM domain-containing protein</fullName>
    </recommendedName>
</protein>
<comment type="caution">
    <text evidence="4">The sequence shown here is derived from an EMBL/GenBank/DDBJ whole genome shotgun (WGS) entry which is preliminary data.</text>
</comment>
<sequence length="548" mass="60999">MKKILQLFVLSFFILSLGYSQEFPEPQGYVNDFADILSPNIEKTLAKTLSDYEKETAIELTVVTVDSLEGLAVEDYTIRLANKWGVGKKDKDNGIVFLIAPNERRMRIEVGYGLEPDLTDGAAGRIMDSFVIPSFKNNHYENGVVSGVAGIIDHLGSTPFEARLEERRIAAEKRKLAREESSRKFKSRLMIAGMAMAVVLFFVLVVVKTREYLERRNYLKGLHEDNVATVKSYKSKIKSAEESLIYCSKNLRSLRSNNPETVWGDLNLRFDQFISLCNELRKEIDEIVSFAKENGWKNSEQVYEALVKLDLRVEEVVSLQGDIEARILEVEEAKKIALVTGPGLRGLMSRISDNVQHPDVTDKTRQKFDEAKELLTSADSDANVKMPDWIQIRKKIKAAADLLVIVEAYISKDKNYAKRARTEGPGLLSKIPTRINNAKEEVSHPDVGSEAKDLLARARSKFNEAKELSKSGSGWLVVFPLLLSAGALIVQAEDMAKGDKQEAKRRRNRSSHSHSFSSRRNFGGGSSGSSFGGFGGGGFGGGGSSRSW</sequence>
<evidence type="ECO:0000313" key="5">
    <source>
        <dbReference type="Proteomes" id="UP000228496"/>
    </source>
</evidence>
<dbReference type="InterPro" id="IPR007621">
    <property type="entry name" value="TPM_dom"/>
</dbReference>
<feature type="compositionally biased region" description="Gly residues" evidence="1">
    <location>
        <begin position="522"/>
        <end position="548"/>
    </location>
</feature>
<proteinExistence type="predicted"/>
<dbReference type="PANTHER" id="PTHR30373:SF2">
    <property type="entry name" value="UPF0603 PROTEIN YGCG"/>
    <property type="match status" value="1"/>
</dbReference>
<feature type="domain" description="TPM" evidence="3">
    <location>
        <begin position="30"/>
        <end position="153"/>
    </location>
</feature>
<gene>
    <name evidence="4" type="ORF">COV29_03555</name>
</gene>
<dbReference type="AlphaFoldDB" id="A0A2J0Q751"/>
<dbReference type="Proteomes" id="UP000228496">
    <property type="component" value="Unassembled WGS sequence"/>
</dbReference>
<evidence type="ECO:0000259" key="3">
    <source>
        <dbReference type="Pfam" id="PF04536"/>
    </source>
</evidence>
<dbReference type="Gene3D" id="3.10.310.50">
    <property type="match status" value="1"/>
</dbReference>
<feature type="transmembrane region" description="Helical" evidence="2">
    <location>
        <begin position="189"/>
        <end position="207"/>
    </location>
</feature>
<reference evidence="4 5" key="1">
    <citation type="submission" date="2017-09" db="EMBL/GenBank/DDBJ databases">
        <title>Depth-based differentiation of microbial function through sediment-hosted aquifers and enrichment of novel symbionts in the deep terrestrial subsurface.</title>
        <authorList>
            <person name="Probst A.J."/>
            <person name="Ladd B."/>
            <person name="Jarett J.K."/>
            <person name="Geller-Mcgrath D.E."/>
            <person name="Sieber C.M."/>
            <person name="Emerson J.B."/>
            <person name="Anantharaman K."/>
            <person name="Thomas B.C."/>
            <person name="Malmstrom R."/>
            <person name="Stieglmeier M."/>
            <person name="Klingl A."/>
            <person name="Woyke T."/>
            <person name="Ryan C.M."/>
            <person name="Banfield J.F."/>
        </authorList>
    </citation>
    <scope>NUCLEOTIDE SEQUENCE [LARGE SCALE GENOMIC DNA]</scope>
    <source>
        <strain evidence="4">CG10_big_fil_rev_8_21_14_0_10_36_16</strain>
    </source>
</reference>
<evidence type="ECO:0000256" key="2">
    <source>
        <dbReference type="SAM" id="Phobius"/>
    </source>
</evidence>
<keyword evidence="2" id="KW-1133">Transmembrane helix</keyword>
<dbReference type="PANTHER" id="PTHR30373">
    <property type="entry name" value="UPF0603 PROTEIN YGCG"/>
    <property type="match status" value="1"/>
</dbReference>
<evidence type="ECO:0000313" key="4">
    <source>
        <dbReference type="EMBL" id="PJE50779.1"/>
    </source>
</evidence>
<feature type="compositionally biased region" description="Basic residues" evidence="1">
    <location>
        <begin position="503"/>
        <end position="512"/>
    </location>
</feature>
<dbReference type="EMBL" id="PCXQ01000005">
    <property type="protein sequence ID" value="PJE50779.1"/>
    <property type="molecule type" value="Genomic_DNA"/>
</dbReference>
<organism evidence="4 5">
    <name type="scientific">Candidatus Yanofskybacteria bacterium CG10_big_fil_rev_8_21_14_0_10_36_16</name>
    <dbReference type="NCBI Taxonomy" id="1975096"/>
    <lineage>
        <taxon>Bacteria</taxon>
        <taxon>Candidatus Yanofskyibacteriota</taxon>
    </lineage>
</organism>